<reference evidence="2 3" key="1">
    <citation type="submission" date="2024-03" db="EMBL/GenBank/DDBJ databases">
        <title>Draft genome sequence of Pseudonocardia tropica JCM 19149.</title>
        <authorList>
            <person name="Butdee W."/>
            <person name="Duangmal K."/>
        </authorList>
    </citation>
    <scope>NUCLEOTIDE SEQUENCE [LARGE SCALE GENOMIC DNA]</scope>
    <source>
        <strain evidence="2 3">JCM 19149</strain>
    </source>
</reference>
<dbReference type="Proteomes" id="UP001464923">
    <property type="component" value="Unassembled WGS sequence"/>
</dbReference>
<evidence type="ECO:0000313" key="2">
    <source>
        <dbReference type="EMBL" id="MEQ3538392.1"/>
    </source>
</evidence>
<protein>
    <submittedName>
        <fullName evidence="2">Enoyl-CoA hydratase-related protein</fullName>
    </submittedName>
</protein>
<keyword evidence="3" id="KW-1185">Reference proteome</keyword>
<dbReference type="Gene3D" id="3.90.226.10">
    <property type="entry name" value="2-enoyl-CoA Hydratase, Chain A, domain 1"/>
    <property type="match status" value="1"/>
</dbReference>
<comment type="caution">
    <text evidence="2">The sequence shown here is derived from an EMBL/GenBank/DDBJ whole genome shotgun (WGS) entry which is preliminary data.</text>
</comment>
<gene>
    <name evidence="2" type="ORF">WHI96_06145</name>
</gene>
<dbReference type="EMBL" id="JBEDNP010000003">
    <property type="protein sequence ID" value="MEQ3538392.1"/>
    <property type="molecule type" value="Genomic_DNA"/>
</dbReference>
<dbReference type="RefSeq" id="WP_345642336.1">
    <property type="nucleotide sequence ID" value="NZ_BAABLY010000008.1"/>
</dbReference>
<evidence type="ECO:0000256" key="1">
    <source>
        <dbReference type="ARBA" id="ARBA00005254"/>
    </source>
</evidence>
<name>A0ABV1JR33_9PSEU</name>
<dbReference type="InterPro" id="IPR051683">
    <property type="entry name" value="Enoyl-CoA_Hydratase/Isomerase"/>
</dbReference>
<dbReference type="CDD" id="cd06558">
    <property type="entry name" value="crotonase-like"/>
    <property type="match status" value="1"/>
</dbReference>
<organism evidence="2 3">
    <name type="scientific">Pseudonocardia tropica</name>
    <dbReference type="NCBI Taxonomy" id="681289"/>
    <lineage>
        <taxon>Bacteria</taxon>
        <taxon>Bacillati</taxon>
        <taxon>Actinomycetota</taxon>
        <taxon>Actinomycetes</taxon>
        <taxon>Pseudonocardiales</taxon>
        <taxon>Pseudonocardiaceae</taxon>
        <taxon>Pseudonocardia</taxon>
    </lineage>
</organism>
<dbReference type="PANTHER" id="PTHR42964:SF1">
    <property type="entry name" value="POLYKETIDE BIOSYNTHESIS ENOYL-COA HYDRATASE PKSH-RELATED"/>
    <property type="match status" value="1"/>
</dbReference>
<dbReference type="InterPro" id="IPR029045">
    <property type="entry name" value="ClpP/crotonase-like_dom_sf"/>
</dbReference>
<dbReference type="InterPro" id="IPR001753">
    <property type="entry name" value="Enoyl-CoA_hydra/iso"/>
</dbReference>
<dbReference type="Gene3D" id="1.10.12.10">
    <property type="entry name" value="Lyase 2-enoyl-coa Hydratase, Chain A, domain 2"/>
    <property type="match status" value="1"/>
</dbReference>
<evidence type="ECO:0000313" key="3">
    <source>
        <dbReference type="Proteomes" id="UP001464923"/>
    </source>
</evidence>
<dbReference type="InterPro" id="IPR014748">
    <property type="entry name" value="Enoyl-CoA_hydra_C"/>
</dbReference>
<dbReference type="PANTHER" id="PTHR42964">
    <property type="entry name" value="ENOYL-COA HYDRATASE"/>
    <property type="match status" value="1"/>
</dbReference>
<dbReference type="SUPFAM" id="SSF52096">
    <property type="entry name" value="ClpP/crotonase"/>
    <property type="match status" value="1"/>
</dbReference>
<sequence>MADTVDSPELVHLAVDAGTATITLDSPRNRNALSAQLRRELIAHLDAAIADDAVRVIVLTHTGTVFCAGMDLKESRGAGAEQQGVTEVPRILTTLWDSPKPVVARLSGPARAGGVGIVAACDIAVAAESVTFAFSEVRIGVVPAVISVTVLPRLSARAAHELVLTGETFDARRAAAVGLINSAVPAEALDDEVARYSDMLRLGAPGALAGAKAMLRRERPATMTDDFAAMNTLSASFFASEEGQEGIRAFGEKRTPSWVPGG</sequence>
<comment type="similarity">
    <text evidence="1">Belongs to the enoyl-CoA hydratase/isomerase family.</text>
</comment>
<dbReference type="Pfam" id="PF00378">
    <property type="entry name" value="ECH_1"/>
    <property type="match status" value="1"/>
</dbReference>
<proteinExistence type="inferred from homology"/>
<accession>A0ABV1JR33</accession>